<reference evidence="2 3" key="1">
    <citation type="journal article" date="2011" name="BMC Genomics">
        <title>Comparative genome analysis and genome-guided physiological analysis of Roseobacter litoralis.</title>
        <authorList>
            <person name="Kalhoefer D."/>
            <person name="Thole S."/>
            <person name="Voget S."/>
            <person name="Lehmann R."/>
            <person name="Liesegang H."/>
            <person name="Wollher A."/>
            <person name="Daniel R."/>
            <person name="Simon M."/>
            <person name="Brinkhoff T."/>
        </authorList>
    </citation>
    <scope>NUCLEOTIDE SEQUENCE [LARGE SCALE GENOMIC DNA]</scope>
    <source>
        <strain evidence="3">ATCC 49566 / DSM 6996 / JCM 21268 / NBRC 15278 / OCh 149</strain>
    </source>
</reference>
<proteinExistence type="predicted"/>
<feature type="region of interest" description="Disordered" evidence="1">
    <location>
        <begin position="1"/>
        <end position="73"/>
    </location>
</feature>
<dbReference type="HOGENOM" id="CLU_2702507_0_0_5"/>
<feature type="compositionally biased region" description="Basic and acidic residues" evidence="1">
    <location>
        <begin position="24"/>
        <end position="33"/>
    </location>
</feature>
<feature type="compositionally biased region" description="Polar residues" evidence="1">
    <location>
        <begin position="40"/>
        <end position="51"/>
    </location>
</feature>
<protein>
    <submittedName>
        <fullName evidence="2">Uncharacterized protein</fullName>
    </submittedName>
</protein>
<dbReference type="KEGG" id="rli:RLO149_c011410"/>
<organism evidence="2 3">
    <name type="scientific">Roseobacter litoralis (strain ATCC 49566 / DSM 6996 / JCM 21268 / NBRC 15278 / OCh 149)</name>
    <dbReference type="NCBI Taxonomy" id="391595"/>
    <lineage>
        <taxon>Bacteria</taxon>
        <taxon>Pseudomonadati</taxon>
        <taxon>Pseudomonadota</taxon>
        <taxon>Alphaproteobacteria</taxon>
        <taxon>Rhodobacterales</taxon>
        <taxon>Roseobacteraceae</taxon>
        <taxon>Roseobacter</taxon>
    </lineage>
</organism>
<sequence>MTLLRFTRITHPRGGPDGRGTGNRVEESPDSKKQRCRVTPGQSDLTESATENRPPVAQVGQPKPPTGKGEKVG</sequence>
<dbReference type="AntiFam" id="ANF00047">
    <property type="entry name" value="Overlaps RNaseP, same strand"/>
</dbReference>
<dbReference type="EMBL" id="CP002623">
    <property type="protein sequence ID" value="AEI93145.1"/>
    <property type="molecule type" value="Genomic_DNA"/>
</dbReference>
<name>F7ZBV3_ROSLO</name>
<evidence type="ECO:0000256" key="1">
    <source>
        <dbReference type="SAM" id="MobiDB-lite"/>
    </source>
</evidence>
<evidence type="ECO:0000313" key="2">
    <source>
        <dbReference type="EMBL" id="AEI93145.1"/>
    </source>
</evidence>
<keyword evidence="3" id="KW-1185">Reference proteome</keyword>
<dbReference type="AlphaFoldDB" id="F7ZBV3"/>
<evidence type="ECO:0000313" key="3">
    <source>
        <dbReference type="Proteomes" id="UP000001353"/>
    </source>
</evidence>
<accession>F7ZBV3</accession>
<dbReference type="Proteomes" id="UP000001353">
    <property type="component" value="Chromosome"/>
</dbReference>
<gene>
    <name evidence="2" type="ordered locus">RLO149_c011410</name>
</gene>
<dbReference type="STRING" id="391595.RLO149_c011410"/>